<evidence type="ECO:0000313" key="1">
    <source>
        <dbReference type="EMBL" id="KAJ1366013.1"/>
    </source>
</evidence>
<keyword evidence="2" id="KW-1185">Reference proteome</keyword>
<comment type="caution">
    <text evidence="1">The sequence shown here is derived from an EMBL/GenBank/DDBJ whole genome shotgun (WGS) entry which is preliminary data.</text>
</comment>
<name>A0AAD5QY43_PARTN</name>
<reference evidence="1" key="1">
    <citation type="submission" date="2021-06" db="EMBL/GenBank/DDBJ databases">
        <title>Parelaphostrongylus tenuis whole genome reference sequence.</title>
        <authorList>
            <person name="Garwood T.J."/>
            <person name="Larsen P.A."/>
            <person name="Fountain-Jones N.M."/>
            <person name="Garbe J.R."/>
            <person name="Macchietto M.G."/>
            <person name="Kania S.A."/>
            <person name="Gerhold R.W."/>
            <person name="Richards J.E."/>
            <person name="Wolf T.M."/>
        </authorList>
    </citation>
    <scope>NUCLEOTIDE SEQUENCE</scope>
    <source>
        <strain evidence="1">MNPRO001-30</strain>
        <tissue evidence="1">Meninges</tissue>
    </source>
</reference>
<evidence type="ECO:0000313" key="2">
    <source>
        <dbReference type="Proteomes" id="UP001196413"/>
    </source>
</evidence>
<organism evidence="1 2">
    <name type="scientific">Parelaphostrongylus tenuis</name>
    <name type="common">Meningeal worm</name>
    <dbReference type="NCBI Taxonomy" id="148309"/>
    <lineage>
        <taxon>Eukaryota</taxon>
        <taxon>Metazoa</taxon>
        <taxon>Ecdysozoa</taxon>
        <taxon>Nematoda</taxon>
        <taxon>Chromadorea</taxon>
        <taxon>Rhabditida</taxon>
        <taxon>Rhabditina</taxon>
        <taxon>Rhabditomorpha</taxon>
        <taxon>Strongyloidea</taxon>
        <taxon>Metastrongylidae</taxon>
        <taxon>Parelaphostrongylus</taxon>
    </lineage>
</organism>
<dbReference type="EMBL" id="JAHQIW010005442">
    <property type="protein sequence ID" value="KAJ1366013.1"/>
    <property type="molecule type" value="Genomic_DNA"/>
</dbReference>
<dbReference type="AlphaFoldDB" id="A0AAD5QY43"/>
<accession>A0AAD5QY43</accession>
<protein>
    <submittedName>
        <fullName evidence="1">Uncharacterized protein</fullName>
    </submittedName>
</protein>
<gene>
    <name evidence="1" type="ORF">KIN20_026523</name>
</gene>
<sequence length="96" mass="10596">MNASIAANVMHRAKSVFVSSKGNTEGAWLSIGSFETQWRTNSKPAVLSRTTYASVTIPQMKTDTDFKLIEALMIMELSKNVVIMSISVDSQMSHLQ</sequence>
<dbReference type="Proteomes" id="UP001196413">
    <property type="component" value="Unassembled WGS sequence"/>
</dbReference>
<proteinExistence type="predicted"/>